<reference evidence="2 3" key="1">
    <citation type="submission" date="2020-06" db="EMBL/GenBank/DDBJ databases">
        <title>NJ-3-1, isolated from saline soil.</title>
        <authorList>
            <person name="Cui H.L."/>
            <person name="Shi X."/>
        </authorList>
    </citation>
    <scope>NUCLEOTIDE SEQUENCE [LARGE SCALE GENOMIC DNA]</scope>
    <source>
        <strain evidence="2 3">NJ-3-1</strain>
    </source>
</reference>
<feature type="transmembrane region" description="Helical" evidence="1">
    <location>
        <begin position="6"/>
        <end position="25"/>
    </location>
</feature>
<evidence type="ECO:0000256" key="1">
    <source>
        <dbReference type="SAM" id="Phobius"/>
    </source>
</evidence>
<keyword evidence="1" id="KW-1133">Transmembrane helix</keyword>
<accession>A0A7D5LC51</accession>
<dbReference type="GeneID" id="56038751"/>
<gene>
    <name evidence="2" type="ORF">HUG12_14790</name>
</gene>
<dbReference type="KEGG" id="halu:HUG12_14790"/>
<sequence>MALETRSVFAIVGVVFLSVGTALHATDRTGPGLLCLTVGFLFAGGWAFLGMELARRGEATTPAETYLSGGMAAVTLALYFGIRTHETMFTRRD</sequence>
<dbReference type="EMBL" id="CP058579">
    <property type="protein sequence ID" value="QLG62927.1"/>
    <property type="molecule type" value="Genomic_DNA"/>
</dbReference>
<dbReference type="AlphaFoldDB" id="A0A7D5LC51"/>
<evidence type="ECO:0008006" key="4">
    <source>
        <dbReference type="Google" id="ProtNLM"/>
    </source>
</evidence>
<keyword evidence="1" id="KW-0812">Transmembrane</keyword>
<organism evidence="2 3">
    <name type="scientific">Halorarum salinum</name>
    <dbReference type="NCBI Taxonomy" id="2743089"/>
    <lineage>
        <taxon>Archaea</taxon>
        <taxon>Methanobacteriati</taxon>
        <taxon>Methanobacteriota</taxon>
        <taxon>Stenosarchaea group</taxon>
        <taxon>Halobacteria</taxon>
        <taxon>Halobacteriales</taxon>
        <taxon>Haloferacaceae</taxon>
        <taxon>Halorarum</taxon>
    </lineage>
</organism>
<feature type="transmembrane region" description="Helical" evidence="1">
    <location>
        <begin position="63"/>
        <end position="82"/>
    </location>
</feature>
<dbReference type="OrthoDB" id="338892at2157"/>
<evidence type="ECO:0000313" key="3">
    <source>
        <dbReference type="Proteomes" id="UP000509626"/>
    </source>
</evidence>
<keyword evidence="3" id="KW-1185">Reference proteome</keyword>
<keyword evidence="1" id="KW-0472">Membrane</keyword>
<dbReference type="Proteomes" id="UP000509626">
    <property type="component" value="Chromosome"/>
</dbReference>
<proteinExistence type="predicted"/>
<evidence type="ECO:0000313" key="2">
    <source>
        <dbReference type="EMBL" id="QLG62927.1"/>
    </source>
</evidence>
<feature type="transmembrane region" description="Helical" evidence="1">
    <location>
        <begin position="32"/>
        <end position="51"/>
    </location>
</feature>
<protein>
    <recommendedName>
        <fullName evidence="4">Histidine kinase</fullName>
    </recommendedName>
</protein>
<dbReference type="RefSeq" id="WP_179269512.1">
    <property type="nucleotide sequence ID" value="NZ_CP058579.1"/>
</dbReference>
<name>A0A7D5LC51_9EURY</name>